<dbReference type="InterPro" id="IPR044668">
    <property type="entry name" value="PuuD-like"/>
</dbReference>
<keyword evidence="1" id="KW-0808">Transferase</keyword>
<dbReference type="Proteomes" id="UP000019593">
    <property type="component" value="Chromosome"/>
</dbReference>
<dbReference type="InterPro" id="IPR029062">
    <property type="entry name" value="Class_I_gatase-like"/>
</dbReference>
<dbReference type="Pfam" id="PF07722">
    <property type="entry name" value="Peptidase_C26"/>
    <property type="match status" value="1"/>
</dbReference>
<dbReference type="GO" id="GO:0016740">
    <property type="term" value="F:transferase activity"/>
    <property type="evidence" value="ECO:0007669"/>
    <property type="project" value="UniProtKB-KW"/>
</dbReference>
<evidence type="ECO:0000313" key="2">
    <source>
        <dbReference type="Proteomes" id="UP000019593"/>
    </source>
</evidence>
<proteinExistence type="predicted"/>
<dbReference type="EMBL" id="CP004372">
    <property type="protein sequence ID" value="AHM05125.1"/>
    <property type="molecule type" value="Genomic_DNA"/>
</dbReference>
<gene>
    <name evidence="1" type="ORF">roselon_02827</name>
</gene>
<dbReference type="KEGG" id="red:roselon_02827"/>
<dbReference type="CDD" id="cd01745">
    <property type="entry name" value="GATase1_2"/>
    <property type="match status" value="1"/>
</dbReference>
<sequence length="250" mass="27556">MTRPLIGVTVSRRSAWRIFPLMVLNLWLTGGRAVKWKTAADVDLDAVDGVIIGGGDDIAPTLYHGTLQAEARLDHARDAMERWIVERAVEDGIPVFGICRGAQMLNVASGGTLHQDAYAVHGGRRYRTILPRRTVEIAAGSRLGQIVGAGDMRVNALHSQSVDRLGRSLQVSARDGSGMVQAVERTRDPYALGVQWHPEHIFYDRRHRRLFRALVTAAMAYRRDRAQLRDVDAVLEKNVPGHGTSAPAGR</sequence>
<dbReference type="AlphaFoldDB" id="W8SRG2"/>
<dbReference type="eggNOG" id="COG2071">
    <property type="taxonomic scope" value="Bacteria"/>
</dbReference>
<dbReference type="SUPFAM" id="SSF52317">
    <property type="entry name" value="Class I glutamine amidotransferase-like"/>
    <property type="match status" value="1"/>
</dbReference>
<organism evidence="1 2">
    <name type="scientific">Roseicyclus elongatus DSM 19469</name>
    <dbReference type="NCBI Taxonomy" id="1294273"/>
    <lineage>
        <taxon>Bacteria</taxon>
        <taxon>Pseudomonadati</taxon>
        <taxon>Pseudomonadota</taxon>
        <taxon>Alphaproteobacteria</taxon>
        <taxon>Rhodobacterales</taxon>
        <taxon>Roseobacteraceae</taxon>
        <taxon>Roseicyclus</taxon>
    </lineage>
</organism>
<dbReference type="RefSeq" id="WP_025312822.1">
    <property type="nucleotide sequence ID" value="NZ_CP004372.1"/>
</dbReference>
<protein>
    <submittedName>
        <fullName evidence="1">Glutamine amidotransferase, class I</fullName>
    </submittedName>
</protein>
<dbReference type="GO" id="GO:0033969">
    <property type="term" value="F:gamma-glutamyl-gamma-aminobutyrate hydrolase activity"/>
    <property type="evidence" value="ECO:0007669"/>
    <property type="project" value="TreeGrafter"/>
</dbReference>
<dbReference type="PANTHER" id="PTHR43235:SF1">
    <property type="entry name" value="GLUTAMINE AMIDOTRANSFERASE PB2B2.05-RELATED"/>
    <property type="match status" value="1"/>
</dbReference>
<dbReference type="STRING" id="1294273.roselon_02827"/>
<dbReference type="InterPro" id="IPR011697">
    <property type="entry name" value="Peptidase_C26"/>
</dbReference>
<keyword evidence="1" id="KW-0315">Glutamine amidotransferase</keyword>
<evidence type="ECO:0000313" key="1">
    <source>
        <dbReference type="EMBL" id="AHM05125.1"/>
    </source>
</evidence>
<dbReference type="GO" id="GO:0006598">
    <property type="term" value="P:polyamine catabolic process"/>
    <property type="evidence" value="ECO:0007669"/>
    <property type="project" value="TreeGrafter"/>
</dbReference>
<reference evidence="1 2" key="1">
    <citation type="submission" date="2013-03" db="EMBL/GenBank/DDBJ databases">
        <authorList>
            <person name="Fiebig A."/>
            <person name="Goeker M."/>
            <person name="Klenk H.-P.P."/>
        </authorList>
    </citation>
    <scope>NUCLEOTIDE SEQUENCE [LARGE SCALE GENOMIC DNA]</scope>
    <source>
        <strain evidence="2">DSM 19469</strain>
    </source>
</reference>
<dbReference type="Gene3D" id="3.40.50.880">
    <property type="match status" value="1"/>
</dbReference>
<keyword evidence="2" id="KW-1185">Reference proteome</keyword>
<dbReference type="PROSITE" id="PS51273">
    <property type="entry name" value="GATASE_TYPE_1"/>
    <property type="match status" value="1"/>
</dbReference>
<accession>W8SRG2</accession>
<dbReference type="OrthoDB" id="9813383at2"/>
<name>W8SRG2_9RHOB</name>
<dbReference type="GO" id="GO:0005829">
    <property type="term" value="C:cytosol"/>
    <property type="evidence" value="ECO:0007669"/>
    <property type="project" value="TreeGrafter"/>
</dbReference>
<dbReference type="PANTHER" id="PTHR43235">
    <property type="entry name" value="GLUTAMINE AMIDOTRANSFERASE PB2B2.05-RELATED"/>
    <property type="match status" value="1"/>
</dbReference>
<dbReference type="HOGENOM" id="CLU_030756_3_0_5"/>
<dbReference type="PATRIC" id="fig|1294273.3.peg.2790"/>